<sequence>MASSSVCNPSLPIHHHHNPSAANTTASVFAGTGGGSMVTAKKKVAVIGAGAAGLVAARELEREGHRVVVFERGEKAGGTWVYDPSTETDPLGIDPCRKVVHSSLYRSLRTNLPREIMGFLDFPFSIKEGRDLRRFPGYQEVELYLDDFAAESDVLKAIRFRTEVFHVGMMEGGKWVVKSRRDFGEDVAVDVNEIYDGVVVCSGHYAEPRIAEVPGVERWPGEQIHSHNYRIPEPFQDKVVIVIGSSESAADISREISKVAKEVHVSSRSALDRFGKKFYGHENMWLHSMIQGTHEDGTVVFQDGTSVIANVILHCTGYKYHFPFLETNGAVTVDDNRVGPLYKHVFPPSLGPWLSFVGLPWKTIPFPMMELQCKWVAGALSERIALPSEEEMMKDVEAFYSRIAAMGYPKHYTHNISGCQFEYFDWLATECGYPKGEEWRKEMYFANTRNKTENPDTYREEWEDHDLISQAHEEFSRLKQQHSVKNM</sequence>
<dbReference type="HOGENOM" id="CLU_006909_3_0_1"/>
<comment type="cofactor">
    <cofactor evidence="6">
        <name>FAD</name>
        <dbReference type="ChEBI" id="CHEBI:57692"/>
    </cofactor>
</comment>
<dbReference type="Gramene" id="ERN05314">
    <property type="protein sequence ID" value="ERN05314"/>
    <property type="gene ID" value="AMTR_s00007p00162450"/>
</dbReference>
<evidence type="ECO:0000256" key="1">
    <source>
        <dbReference type="ARBA" id="ARBA00009183"/>
    </source>
</evidence>
<dbReference type="InterPro" id="IPR020946">
    <property type="entry name" value="Flavin_mOase-like"/>
</dbReference>
<dbReference type="Pfam" id="PF00743">
    <property type="entry name" value="FMO-like"/>
    <property type="match status" value="2"/>
</dbReference>
<evidence type="ECO:0000256" key="6">
    <source>
        <dbReference type="RuleBase" id="RU361177"/>
    </source>
</evidence>
<evidence type="ECO:0000256" key="4">
    <source>
        <dbReference type="ARBA" id="ARBA00022857"/>
    </source>
</evidence>
<protein>
    <recommendedName>
        <fullName evidence="6">Flavin-containing monooxygenase</fullName>
        <ecNumber evidence="6">1.-.-.-</ecNumber>
    </recommendedName>
</protein>
<evidence type="ECO:0000313" key="8">
    <source>
        <dbReference type="Proteomes" id="UP000017836"/>
    </source>
</evidence>
<dbReference type="GO" id="GO:0050660">
    <property type="term" value="F:flavin adenine dinucleotide binding"/>
    <property type="evidence" value="ECO:0007669"/>
    <property type="project" value="InterPro"/>
</dbReference>
<dbReference type="InterPro" id="IPR050346">
    <property type="entry name" value="FMO-like"/>
</dbReference>
<dbReference type="InterPro" id="IPR000960">
    <property type="entry name" value="Flavin_mOase"/>
</dbReference>
<dbReference type="SUPFAM" id="SSF51905">
    <property type="entry name" value="FAD/NAD(P)-binding domain"/>
    <property type="match status" value="2"/>
</dbReference>
<keyword evidence="5 6" id="KW-0560">Oxidoreductase</keyword>
<dbReference type="OMA" id="VMIKEVN"/>
<dbReference type="EMBL" id="KI394011">
    <property type="protein sequence ID" value="ERN05314.1"/>
    <property type="molecule type" value="Genomic_DNA"/>
</dbReference>
<dbReference type="GO" id="GO:0050661">
    <property type="term" value="F:NADP binding"/>
    <property type="evidence" value="ECO:0007669"/>
    <property type="project" value="InterPro"/>
</dbReference>
<evidence type="ECO:0000256" key="5">
    <source>
        <dbReference type="ARBA" id="ARBA00023002"/>
    </source>
</evidence>
<keyword evidence="6" id="KW-0503">Monooxygenase</keyword>
<dbReference type="Gene3D" id="3.50.50.60">
    <property type="entry name" value="FAD/NAD(P)-binding domain"/>
    <property type="match status" value="2"/>
</dbReference>
<dbReference type="AlphaFoldDB" id="W1PC92"/>
<dbReference type="GO" id="GO:0004497">
    <property type="term" value="F:monooxygenase activity"/>
    <property type="evidence" value="ECO:0000318"/>
    <property type="project" value="GO_Central"/>
</dbReference>
<keyword evidence="4" id="KW-0521">NADP</keyword>
<dbReference type="STRING" id="13333.W1PC92"/>
<proteinExistence type="inferred from homology"/>
<organism evidence="7 8">
    <name type="scientific">Amborella trichopoda</name>
    <dbReference type="NCBI Taxonomy" id="13333"/>
    <lineage>
        <taxon>Eukaryota</taxon>
        <taxon>Viridiplantae</taxon>
        <taxon>Streptophyta</taxon>
        <taxon>Embryophyta</taxon>
        <taxon>Tracheophyta</taxon>
        <taxon>Spermatophyta</taxon>
        <taxon>Magnoliopsida</taxon>
        <taxon>Amborellales</taxon>
        <taxon>Amborellaceae</taxon>
        <taxon>Amborella</taxon>
    </lineage>
</organism>
<dbReference type="PANTHER" id="PTHR23023">
    <property type="entry name" value="DIMETHYLANILINE MONOOXYGENASE"/>
    <property type="match status" value="1"/>
</dbReference>
<dbReference type="PRINTS" id="PR00370">
    <property type="entry name" value="FMOXYGENASE"/>
</dbReference>
<dbReference type="InterPro" id="IPR036188">
    <property type="entry name" value="FAD/NAD-bd_sf"/>
</dbReference>
<dbReference type="PIRSF" id="PIRSF000332">
    <property type="entry name" value="FMO"/>
    <property type="match status" value="1"/>
</dbReference>
<dbReference type="EC" id="1.-.-.-" evidence="6"/>
<comment type="similarity">
    <text evidence="1 6">Belongs to the FMO family.</text>
</comment>
<evidence type="ECO:0000256" key="3">
    <source>
        <dbReference type="ARBA" id="ARBA00022827"/>
    </source>
</evidence>
<dbReference type="eggNOG" id="KOG1399">
    <property type="taxonomic scope" value="Eukaryota"/>
</dbReference>
<evidence type="ECO:0000256" key="2">
    <source>
        <dbReference type="ARBA" id="ARBA00022630"/>
    </source>
</evidence>
<gene>
    <name evidence="7" type="ORF">AMTR_s00007p00162450</name>
</gene>
<keyword evidence="8" id="KW-1185">Reference proteome</keyword>
<accession>W1PC92</accession>
<reference evidence="8" key="1">
    <citation type="journal article" date="2013" name="Science">
        <title>The Amborella genome and the evolution of flowering plants.</title>
        <authorList>
            <consortium name="Amborella Genome Project"/>
        </authorList>
    </citation>
    <scope>NUCLEOTIDE SEQUENCE [LARGE SCALE GENOMIC DNA]</scope>
</reference>
<dbReference type="Proteomes" id="UP000017836">
    <property type="component" value="Unassembled WGS sequence"/>
</dbReference>
<keyword evidence="3 6" id="KW-0274">FAD</keyword>
<keyword evidence="2 6" id="KW-0285">Flavoprotein</keyword>
<evidence type="ECO:0000313" key="7">
    <source>
        <dbReference type="EMBL" id="ERN05314.1"/>
    </source>
</evidence>
<name>W1PC92_AMBTC</name>
<dbReference type="GO" id="GO:0004499">
    <property type="term" value="F:N,N-dimethylaniline monooxygenase activity"/>
    <property type="evidence" value="ECO:0007669"/>
    <property type="project" value="InterPro"/>
</dbReference>
<dbReference type="FunFam" id="3.50.50.60:FF:000099">
    <property type="entry name" value="Flavin-containing monooxygenase"/>
    <property type="match status" value="1"/>
</dbReference>